<proteinExistence type="predicted"/>
<dbReference type="InterPro" id="IPR018677">
    <property type="entry name" value="DUF2157"/>
</dbReference>
<keyword evidence="1" id="KW-0812">Transmembrane</keyword>
<feature type="transmembrane region" description="Helical" evidence="1">
    <location>
        <begin position="181"/>
        <end position="199"/>
    </location>
</feature>
<feature type="transmembrane region" description="Helical" evidence="1">
    <location>
        <begin position="211"/>
        <end position="229"/>
    </location>
</feature>
<dbReference type="RefSeq" id="WP_170162833.1">
    <property type="nucleotide sequence ID" value="NZ_RJUK01000001.1"/>
</dbReference>
<feature type="domain" description="DUF2157" evidence="2">
    <location>
        <begin position="12"/>
        <end position="151"/>
    </location>
</feature>
<dbReference type="Proteomes" id="UP000273643">
    <property type="component" value="Unassembled WGS sequence"/>
</dbReference>
<accession>A0A3N1NWD5</accession>
<evidence type="ECO:0000313" key="3">
    <source>
        <dbReference type="EMBL" id="ROQ19791.1"/>
    </source>
</evidence>
<feature type="transmembrane region" description="Helical" evidence="1">
    <location>
        <begin position="45"/>
        <end position="66"/>
    </location>
</feature>
<feature type="transmembrane region" description="Helical" evidence="1">
    <location>
        <begin position="289"/>
        <end position="310"/>
    </location>
</feature>
<organism evidence="3 4">
    <name type="scientific">Marinimicrobium koreense</name>
    <dbReference type="NCBI Taxonomy" id="306545"/>
    <lineage>
        <taxon>Bacteria</taxon>
        <taxon>Pseudomonadati</taxon>
        <taxon>Pseudomonadota</taxon>
        <taxon>Gammaproteobacteria</taxon>
        <taxon>Cellvibrionales</taxon>
        <taxon>Cellvibrionaceae</taxon>
        <taxon>Marinimicrobium</taxon>
    </lineage>
</organism>
<evidence type="ECO:0000259" key="2">
    <source>
        <dbReference type="Pfam" id="PF09925"/>
    </source>
</evidence>
<comment type="caution">
    <text evidence="3">The sequence shown here is derived from an EMBL/GenBank/DDBJ whole genome shotgun (WGS) entry which is preliminary data.</text>
</comment>
<reference evidence="3 4" key="1">
    <citation type="submission" date="2018-11" db="EMBL/GenBank/DDBJ databases">
        <title>Genomic Encyclopedia of Type Strains, Phase IV (KMG-IV): sequencing the most valuable type-strain genomes for metagenomic binning, comparative biology and taxonomic classification.</title>
        <authorList>
            <person name="Goeker M."/>
        </authorList>
    </citation>
    <scope>NUCLEOTIDE SEQUENCE [LARGE SCALE GENOMIC DNA]</scope>
    <source>
        <strain evidence="3 4">DSM 16974</strain>
    </source>
</reference>
<evidence type="ECO:0000256" key="1">
    <source>
        <dbReference type="SAM" id="Phobius"/>
    </source>
</evidence>
<name>A0A3N1NWD5_9GAMM</name>
<feature type="transmembrane region" description="Helical" evidence="1">
    <location>
        <begin position="261"/>
        <end position="283"/>
    </location>
</feature>
<gene>
    <name evidence="3" type="ORF">EDC38_0379</name>
</gene>
<feature type="transmembrane region" description="Helical" evidence="1">
    <location>
        <begin position="72"/>
        <end position="91"/>
    </location>
</feature>
<keyword evidence="1" id="KW-1133">Transmembrane helix</keyword>
<feature type="transmembrane region" description="Helical" evidence="1">
    <location>
        <begin position="151"/>
        <end position="175"/>
    </location>
</feature>
<dbReference type="Pfam" id="PF09925">
    <property type="entry name" value="DUF2157"/>
    <property type="match status" value="1"/>
</dbReference>
<keyword evidence="4" id="KW-1185">Reference proteome</keyword>
<keyword evidence="1" id="KW-0472">Membrane</keyword>
<feature type="transmembrane region" description="Helical" evidence="1">
    <location>
        <begin position="103"/>
        <end position="121"/>
    </location>
</feature>
<protein>
    <submittedName>
        <fullName evidence="3">Putative membrane protein DUF2157</fullName>
    </submittedName>
</protein>
<dbReference type="EMBL" id="RJUK01000001">
    <property type="protein sequence ID" value="ROQ19791.1"/>
    <property type="molecule type" value="Genomic_DNA"/>
</dbReference>
<evidence type="ECO:0000313" key="4">
    <source>
        <dbReference type="Proteomes" id="UP000273643"/>
    </source>
</evidence>
<feature type="transmembrane region" description="Helical" evidence="1">
    <location>
        <begin position="235"/>
        <end position="254"/>
    </location>
</feature>
<sequence length="322" mass="35547">MDTARRQLDHLIEQEELAPADYQRAATLLGLYPSLPRWQRFLDHLLLWLSALALGFALLFFIAYNWTELGHLGRFALVELALLIAVSAYFWKGGRGLVAKAALFAAALVVGGLLALFGQTYQTGADPWQLFFTWSLMILPWALIARLPALWVLVIGLWNLATMLYHGTFGSVWILTGDTSLAWALLVINSLSLSGWELAARRLTWLDTGWAQRLIAAGVGMAATILALIGSSDTLISAELLIYALVLAAIYGVYRHLKPDLFMLAGGCLSVIVVIDGLFIAHTDLQEDGVFFLLSAITIGSTTALVKWLIHLNRLMHHEPEH</sequence>
<feature type="transmembrane region" description="Helical" evidence="1">
    <location>
        <begin position="127"/>
        <end position="144"/>
    </location>
</feature>
<dbReference type="AlphaFoldDB" id="A0A3N1NWD5"/>